<dbReference type="EMBL" id="HACG01028286">
    <property type="protein sequence ID" value="CEK75151.1"/>
    <property type="molecule type" value="Transcribed_RNA"/>
</dbReference>
<organism evidence="2">
    <name type="scientific">Arion vulgaris</name>
    <dbReference type="NCBI Taxonomy" id="1028688"/>
    <lineage>
        <taxon>Eukaryota</taxon>
        <taxon>Metazoa</taxon>
        <taxon>Spiralia</taxon>
        <taxon>Lophotrochozoa</taxon>
        <taxon>Mollusca</taxon>
        <taxon>Gastropoda</taxon>
        <taxon>Heterobranchia</taxon>
        <taxon>Euthyneura</taxon>
        <taxon>Panpulmonata</taxon>
        <taxon>Eupulmonata</taxon>
        <taxon>Stylommatophora</taxon>
        <taxon>Helicina</taxon>
        <taxon>Arionoidea</taxon>
        <taxon>Arionidae</taxon>
        <taxon>Arion</taxon>
    </lineage>
</organism>
<gene>
    <name evidence="2" type="primary">ORF94242</name>
    <name evidence="1" type="synonym">ORF94240</name>
</gene>
<sequence length="50" mass="5667">MVICSKRLERGGGILCVVIHFKRLGEQLVCGMIHLRDWGSSLCVMIHSKR</sequence>
<name>A0A0B7A529_9EUPU</name>
<proteinExistence type="predicted"/>
<dbReference type="EMBL" id="HACG01028285">
    <property type="protein sequence ID" value="CEK75150.1"/>
    <property type="molecule type" value="Transcribed_RNA"/>
</dbReference>
<reference evidence="2" key="1">
    <citation type="submission" date="2014-12" db="EMBL/GenBank/DDBJ databases">
        <title>Insight into the proteome of Arion vulgaris.</title>
        <authorList>
            <person name="Aradska J."/>
            <person name="Bulat T."/>
            <person name="Smidak R."/>
            <person name="Sarate P."/>
            <person name="Gangsoo J."/>
            <person name="Sialana F."/>
            <person name="Bilban M."/>
            <person name="Lubec G."/>
        </authorList>
    </citation>
    <scope>NUCLEOTIDE SEQUENCE</scope>
    <source>
        <tissue evidence="2">Skin</tissue>
    </source>
</reference>
<evidence type="ECO:0000313" key="1">
    <source>
        <dbReference type="EMBL" id="CEK75150.1"/>
    </source>
</evidence>
<accession>A0A0B7A529</accession>
<dbReference type="AlphaFoldDB" id="A0A0B7A529"/>
<evidence type="ECO:0000313" key="2">
    <source>
        <dbReference type="EMBL" id="CEK75151.1"/>
    </source>
</evidence>
<protein>
    <submittedName>
        <fullName evidence="2">Uncharacterized protein</fullName>
    </submittedName>
</protein>
<feature type="non-terminal residue" evidence="2">
    <location>
        <position position="50"/>
    </location>
</feature>